<reference evidence="5 6" key="1">
    <citation type="journal article" date="2020" name="Microorganisms">
        <title>Osmotic Adaptation and Compatible Solute Biosynthesis of Phototrophic Bacteria as Revealed from Genome Analyses.</title>
        <authorList>
            <person name="Imhoff J.F."/>
            <person name="Rahn T."/>
            <person name="Kunzel S."/>
            <person name="Keller A."/>
            <person name="Neulinger S.C."/>
        </authorList>
    </citation>
    <scope>NUCLEOTIDE SEQUENCE [LARGE SCALE GENOMIC DNA]</scope>
    <source>
        <strain evidence="5 6">DSM 15382</strain>
    </source>
</reference>
<dbReference type="InterPro" id="IPR000524">
    <property type="entry name" value="Tscrpt_reg_HTH_GntR"/>
</dbReference>
<dbReference type="SMART" id="SM00345">
    <property type="entry name" value="HTH_GNTR"/>
    <property type="match status" value="1"/>
</dbReference>
<dbReference type="PANTHER" id="PTHR43537:SF49">
    <property type="entry name" value="TRANSCRIPTIONAL REGULATORY PROTEIN"/>
    <property type="match status" value="1"/>
</dbReference>
<dbReference type="InterPro" id="IPR036388">
    <property type="entry name" value="WH-like_DNA-bd_sf"/>
</dbReference>
<dbReference type="EMBL" id="NRSG01000094">
    <property type="protein sequence ID" value="MBK1659311.1"/>
    <property type="molecule type" value="Genomic_DNA"/>
</dbReference>
<dbReference type="InterPro" id="IPR011711">
    <property type="entry name" value="GntR_C"/>
</dbReference>
<keyword evidence="6" id="KW-1185">Reference proteome</keyword>
<name>A0ABS1CYB8_9PROT</name>
<evidence type="ECO:0000259" key="4">
    <source>
        <dbReference type="PROSITE" id="PS50949"/>
    </source>
</evidence>
<dbReference type="Gene3D" id="1.10.10.10">
    <property type="entry name" value="Winged helix-like DNA-binding domain superfamily/Winged helix DNA-binding domain"/>
    <property type="match status" value="1"/>
</dbReference>
<keyword evidence="3" id="KW-0804">Transcription</keyword>
<dbReference type="InterPro" id="IPR008920">
    <property type="entry name" value="TF_FadR/GntR_C"/>
</dbReference>
<evidence type="ECO:0000313" key="6">
    <source>
        <dbReference type="Proteomes" id="UP000697995"/>
    </source>
</evidence>
<dbReference type="InterPro" id="IPR036390">
    <property type="entry name" value="WH_DNA-bd_sf"/>
</dbReference>
<dbReference type="Pfam" id="PF00392">
    <property type="entry name" value="GntR"/>
    <property type="match status" value="1"/>
</dbReference>
<keyword evidence="2" id="KW-0238">DNA-binding</keyword>
<dbReference type="SUPFAM" id="SSF48008">
    <property type="entry name" value="GntR ligand-binding domain-like"/>
    <property type="match status" value="1"/>
</dbReference>
<dbReference type="PRINTS" id="PR00033">
    <property type="entry name" value="HTHASNC"/>
</dbReference>
<dbReference type="SMART" id="SM00895">
    <property type="entry name" value="FCD"/>
    <property type="match status" value="1"/>
</dbReference>
<sequence length="235" mass="24816">MSAAAPHPVARLAEEDTLSLAERAFRRLRDAIVQGALPAGSRISERSLAASLGISAQPVREALRRLEQDGMVVTLPRRGTVVADFGPDRQAEMGRIRAALEGAAAALAAQRADAAALDALAAQLAAMQAATAAAAPEQVSEANERFHGLIHQATGNAFLIRSLAALRAFDHFGRVRALNATPQELPRALREHAGILAALQARDPDLAEARMRAHVLRSLAVGGLLPPAPRRKRSA</sequence>
<dbReference type="PANTHER" id="PTHR43537">
    <property type="entry name" value="TRANSCRIPTIONAL REGULATOR, GNTR FAMILY"/>
    <property type="match status" value="1"/>
</dbReference>
<dbReference type="SUPFAM" id="SSF46785">
    <property type="entry name" value="Winged helix' DNA-binding domain"/>
    <property type="match status" value="1"/>
</dbReference>
<dbReference type="PROSITE" id="PS50949">
    <property type="entry name" value="HTH_GNTR"/>
    <property type="match status" value="1"/>
</dbReference>
<comment type="caution">
    <text evidence="5">The sequence shown here is derived from an EMBL/GenBank/DDBJ whole genome shotgun (WGS) entry which is preliminary data.</text>
</comment>
<organism evidence="5 6">
    <name type="scientific">Paracraurococcus ruber</name>
    <dbReference type="NCBI Taxonomy" id="77675"/>
    <lineage>
        <taxon>Bacteria</taxon>
        <taxon>Pseudomonadati</taxon>
        <taxon>Pseudomonadota</taxon>
        <taxon>Alphaproteobacteria</taxon>
        <taxon>Acetobacterales</taxon>
        <taxon>Roseomonadaceae</taxon>
        <taxon>Paracraurococcus</taxon>
    </lineage>
</organism>
<dbReference type="Pfam" id="PF07729">
    <property type="entry name" value="FCD"/>
    <property type="match status" value="1"/>
</dbReference>
<evidence type="ECO:0000256" key="1">
    <source>
        <dbReference type="ARBA" id="ARBA00023015"/>
    </source>
</evidence>
<protein>
    <recommendedName>
        <fullName evidence="4">HTH gntR-type domain-containing protein</fullName>
    </recommendedName>
</protein>
<evidence type="ECO:0000313" key="5">
    <source>
        <dbReference type="EMBL" id="MBK1659311.1"/>
    </source>
</evidence>
<evidence type="ECO:0000256" key="3">
    <source>
        <dbReference type="ARBA" id="ARBA00023163"/>
    </source>
</evidence>
<dbReference type="RefSeq" id="WP_133222571.1">
    <property type="nucleotide sequence ID" value="NZ_NRSG01000094.1"/>
</dbReference>
<dbReference type="Gene3D" id="1.20.120.530">
    <property type="entry name" value="GntR ligand-binding domain-like"/>
    <property type="match status" value="1"/>
</dbReference>
<proteinExistence type="predicted"/>
<gene>
    <name evidence="5" type="ORF">CKO45_13800</name>
</gene>
<dbReference type="Proteomes" id="UP000697995">
    <property type="component" value="Unassembled WGS sequence"/>
</dbReference>
<evidence type="ECO:0000256" key="2">
    <source>
        <dbReference type="ARBA" id="ARBA00023125"/>
    </source>
</evidence>
<accession>A0ABS1CYB8</accession>
<feature type="domain" description="HTH gntR-type" evidence="4">
    <location>
        <begin position="18"/>
        <end position="85"/>
    </location>
</feature>
<dbReference type="CDD" id="cd07377">
    <property type="entry name" value="WHTH_GntR"/>
    <property type="match status" value="1"/>
</dbReference>
<dbReference type="InterPro" id="IPR000485">
    <property type="entry name" value="AsnC-type_HTH_dom"/>
</dbReference>
<keyword evidence="1" id="KW-0805">Transcription regulation</keyword>